<dbReference type="PANTHER" id="PTHR12701">
    <property type="entry name" value="BCR-ASSOCIATED PROTEIN, BAP"/>
    <property type="match status" value="1"/>
</dbReference>
<dbReference type="OrthoDB" id="46216at2759"/>
<dbReference type="Pfam" id="PF05529">
    <property type="entry name" value="Bap31"/>
    <property type="match status" value="1"/>
</dbReference>
<evidence type="ECO:0000256" key="6">
    <source>
        <dbReference type="SAM" id="MobiDB-lite"/>
    </source>
</evidence>
<dbReference type="AlphaFoldDB" id="A0A2V3IW95"/>
<organism evidence="8 9">
    <name type="scientific">Gracilariopsis chorda</name>
    <dbReference type="NCBI Taxonomy" id="448386"/>
    <lineage>
        <taxon>Eukaryota</taxon>
        <taxon>Rhodophyta</taxon>
        <taxon>Florideophyceae</taxon>
        <taxon>Rhodymeniophycidae</taxon>
        <taxon>Gracilariales</taxon>
        <taxon>Gracilariaceae</taxon>
        <taxon>Gracilariopsis</taxon>
    </lineage>
</organism>
<reference evidence="8 9" key="1">
    <citation type="journal article" date="2018" name="Mol. Biol. Evol.">
        <title>Analysis of the draft genome of the red seaweed Gracilariopsis chorda provides insights into genome size evolution in Rhodophyta.</title>
        <authorList>
            <person name="Lee J."/>
            <person name="Yang E.C."/>
            <person name="Graf L."/>
            <person name="Yang J.H."/>
            <person name="Qiu H."/>
            <person name="Zel Zion U."/>
            <person name="Chan C.X."/>
            <person name="Stephens T.G."/>
            <person name="Weber A.P.M."/>
            <person name="Boo G.H."/>
            <person name="Boo S.M."/>
            <person name="Kim K.M."/>
            <person name="Shin Y."/>
            <person name="Jung M."/>
            <person name="Lee S.J."/>
            <person name="Yim H.S."/>
            <person name="Lee J.H."/>
            <person name="Bhattacharya D."/>
            <person name="Yoon H.S."/>
        </authorList>
    </citation>
    <scope>NUCLEOTIDE SEQUENCE [LARGE SCALE GENOMIC DNA]</scope>
    <source>
        <strain evidence="8 9">SKKU-2015</strain>
        <tissue evidence="8">Whole body</tissue>
    </source>
</reference>
<dbReference type="InterPro" id="IPR008417">
    <property type="entry name" value="BAP29/BAP31"/>
</dbReference>
<comment type="function">
    <text evidence="5">May play a role in anterograde transport of membrane proteins from the endoplasmic reticulum to the Golgi.</text>
</comment>
<name>A0A2V3IW95_9FLOR</name>
<keyword evidence="3 5" id="KW-1133">Transmembrane helix</keyword>
<evidence type="ECO:0000256" key="3">
    <source>
        <dbReference type="ARBA" id="ARBA00022989"/>
    </source>
</evidence>
<keyword evidence="2 5" id="KW-0812">Transmembrane</keyword>
<feature type="domain" description="BAP29/BAP31 transmembrane" evidence="7">
    <location>
        <begin position="3"/>
        <end position="121"/>
    </location>
</feature>
<evidence type="ECO:0000256" key="2">
    <source>
        <dbReference type="ARBA" id="ARBA00022692"/>
    </source>
</evidence>
<keyword evidence="5" id="KW-0256">Endoplasmic reticulum</keyword>
<comment type="similarity">
    <text evidence="5">Belongs to the BCAP29/BCAP31 family.</text>
</comment>
<dbReference type="Proteomes" id="UP000247409">
    <property type="component" value="Unassembled WGS sequence"/>
</dbReference>
<dbReference type="STRING" id="448386.A0A2V3IW95"/>
<keyword evidence="4 5" id="KW-0472">Membrane</keyword>
<dbReference type="InterPro" id="IPR040463">
    <property type="entry name" value="BAP29/BAP31_N"/>
</dbReference>
<evidence type="ECO:0000256" key="1">
    <source>
        <dbReference type="ARBA" id="ARBA00004141"/>
    </source>
</evidence>
<feature type="transmembrane region" description="Helical" evidence="5">
    <location>
        <begin position="48"/>
        <end position="69"/>
    </location>
</feature>
<keyword evidence="5" id="KW-0653">Protein transport</keyword>
<keyword evidence="5" id="KW-0813">Transport</keyword>
<evidence type="ECO:0000313" key="8">
    <source>
        <dbReference type="EMBL" id="PXF46359.1"/>
    </source>
</evidence>
<dbReference type="GO" id="GO:0070973">
    <property type="term" value="P:protein localization to endoplasmic reticulum exit site"/>
    <property type="evidence" value="ECO:0007669"/>
    <property type="project" value="UniProtKB-UniRule"/>
</dbReference>
<feature type="transmembrane region" description="Helical" evidence="5">
    <location>
        <begin position="89"/>
        <end position="107"/>
    </location>
</feature>
<accession>A0A2V3IW95</accession>
<feature type="region of interest" description="Disordered" evidence="6">
    <location>
        <begin position="138"/>
        <end position="168"/>
    </location>
</feature>
<dbReference type="GO" id="GO:0006886">
    <property type="term" value="P:intracellular protein transport"/>
    <property type="evidence" value="ECO:0007669"/>
    <property type="project" value="UniProtKB-UniRule"/>
</dbReference>
<comment type="caution">
    <text evidence="8">The sequence shown here is derived from an EMBL/GenBank/DDBJ whole genome shotgun (WGS) entry which is preliminary data.</text>
</comment>
<keyword evidence="5" id="KW-0931">ER-Golgi transport</keyword>
<keyword evidence="9" id="KW-1185">Reference proteome</keyword>
<evidence type="ECO:0000313" key="9">
    <source>
        <dbReference type="Proteomes" id="UP000247409"/>
    </source>
</evidence>
<gene>
    <name evidence="8" type="ORF">BWQ96_03858</name>
</gene>
<sequence length="168" mass="18840">MATIVWMAVFFLLMIELVITALLVLPLPRVLRKFIARKIFNYDLGRRIRFVSNFIILGLILAVSDAVQTLRHLEQKEGTEASSSAYNDALYLAGFALTLMFVIARIVELMQEVVNVEEQKEVVEQRLKDVGEIASTTTSVPATDITSKEESTTLRKRTPAASNADKHD</sequence>
<protein>
    <recommendedName>
        <fullName evidence="5">Endoplasmic reticulum transmembrane protein</fullName>
    </recommendedName>
</protein>
<feature type="transmembrane region" description="Helical" evidence="5">
    <location>
        <begin position="6"/>
        <end position="27"/>
    </location>
</feature>
<dbReference type="EMBL" id="NBIV01000040">
    <property type="protein sequence ID" value="PXF46359.1"/>
    <property type="molecule type" value="Genomic_DNA"/>
</dbReference>
<dbReference type="GO" id="GO:0006888">
    <property type="term" value="P:endoplasmic reticulum to Golgi vesicle-mediated transport"/>
    <property type="evidence" value="ECO:0007669"/>
    <property type="project" value="UniProtKB-UniRule"/>
</dbReference>
<comment type="subcellular location">
    <subcellularLocation>
        <location evidence="5">Endoplasmic reticulum membrane</location>
        <topology evidence="5">Multi-pass membrane protein</topology>
    </subcellularLocation>
    <subcellularLocation>
        <location evidence="1">Membrane</location>
        <topology evidence="1">Multi-pass membrane protein</topology>
    </subcellularLocation>
</comment>
<dbReference type="GO" id="GO:0005789">
    <property type="term" value="C:endoplasmic reticulum membrane"/>
    <property type="evidence" value="ECO:0007669"/>
    <property type="project" value="UniProtKB-SubCell"/>
</dbReference>
<evidence type="ECO:0000259" key="7">
    <source>
        <dbReference type="Pfam" id="PF05529"/>
    </source>
</evidence>
<dbReference type="PANTHER" id="PTHR12701:SF20">
    <property type="entry name" value="ENDOPLASMIC RETICULUM TRANSMEMBRANE PROTEIN"/>
    <property type="match status" value="1"/>
</dbReference>
<evidence type="ECO:0000256" key="4">
    <source>
        <dbReference type="ARBA" id="ARBA00023136"/>
    </source>
</evidence>
<proteinExistence type="inferred from homology"/>
<evidence type="ECO:0000256" key="5">
    <source>
        <dbReference type="RuleBase" id="RU367026"/>
    </source>
</evidence>